<name>A0ABR8CRW7_9NOST</name>
<organism evidence="2 3">
    <name type="scientific">Anabaena subtropica FACHB-260</name>
    <dbReference type="NCBI Taxonomy" id="2692884"/>
    <lineage>
        <taxon>Bacteria</taxon>
        <taxon>Bacillati</taxon>
        <taxon>Cyanobacteriota</taxon>
        <taxon>Cyanophyceae</taxon>
        <taxon>Nostocales</taxon>
        <taxon>Nostocaceae</taxon>
        <taxon>Anabaena</taxon>
    </lineage>
</organism>
<protein>
    <submittedName>
        <fullName evidence="2">Uncharacterized protein</fullName>
    </submittedName>
</protein>
<reference evidence="2 3" key="1">
    <citation type="journal article" date="2020" name="ISME J.">
        <title>Comparative genomics reveals insights into cyanobacterial evolution and habitat adaptation.</title>
        <authorList>
            <person name="Chen M.Y."/>
            <person name="Teng W.K."/>
            <person name="Zhao L."/>
            <person name="Hu C.X."/>
            <person name="Zhou Y.K."/>
            <person name="Han B.P."/>
            <person name="Song L.R."/>
            <person name="Shu W.S."/>
        </authorList>
    </citation>
    <scope>NUCLEOTIDE SEQUENCE [LARGE SCALE GENOMIC DNA]</scope>
    <source>
        <strain evidence="2 3">FACHB-260</strain>
    </source>
</reference>
<gene>
    <name evidence="2" type="ORF">H6G18_15465</name>
</gene>
<evidence type="ECO:0000313" key="3">
    <source>
        <dbReference type="Proteomes" id="UP000607281"/>
    </source>
</evidence>
<comment type="caution">
    <text evidence="2">The sequence shown here is derived from an EMBL/GenBank/DDBJ whole genome shotgun (WGS) entry which is preliminary data.</text>
</comment>
<dbReference type="EMBL" id="JACJRF010000026">
    <property type="protein sequence ID" value="MBD2345536.1"/>
    <property type="molecule type" value="Genomic_DNA"/>
</dbReference>
<feature type="region of interest" description="Disordered" evidence="1">
    <location>
        <begin position="1"/>
        <end position="35"/>
    </location>
</feature>
<accession>A0ABR8CRW7</accession>
<sequence>MKNQLKINPSASEILPEDRRWATPHRRRSPSKSPTQLKLITESNNTYFFSFKIYL</sequence>
<evidence type="ECO:0000256" key="1">
    <source>
        <dbReference type="SAM" id="MobiDB-lite"/>
    </source>
</evidence>
<feature type="compositionally biased region" description="Polar residues" evidence="1">
    <location>
        <begin position="1"/>
        <end position="11"/>
    </location>
</feature>
<evidence type="ECO:0000313" key="2">
    <source>
        <dbReference type="EMBL" id="MBD2345536.1"/>
    </source>
</evidence>
<dbReference type="Proteomes" id="UP000607281">
    <property type="component" value="Unassembled WGS sequence"/>
</dbReference>
<keyword evidence="3" id="KW-1185">Reference proteome</keyword>
<proteinExistence type="predicted"/>